<gene>
    <name evidence="2" type="ORF">HYALB_00013934</name>
</gene>
<dbReference type="AlphaFoldDB" id="A0A9N9LZX7"/>
<sequence length="101" mass="11030">MRISTFSILTIATLTTGVAGNYFAYCQDQNSDGSYSFNSYASSRSCERYAQVNGGTCADCVWRDDASKTGDEKCYSQGGHIEDNAIDNLCKHFGAYKAFTS</sequence>
<dbReference type="Proteomes" id="UP000701801">
    <property type="component" value="Unassembled WGS sequence"/>
</dbReference>
<proteinExistence type="predicted"/>
<feature type="signal peptide" evidence="1">
    <location>
        <begin position="1"/>
        <end position="20"/>
    </location>
</feature>
<organism evidence="2 3">
    <name type="scientific">Hymenoscyphus albidus</name>
    <dbReference type="NCBI Taxonomy" id="595503"/>
    <lineage>
        <taxon>Eukaryota</taxon>
        <taxon>Fungi</taxon>
        <taxon>Dikarya</taxon>
        <taxon>Ascomycota</taxon>
        <taxon>Pezizomycotina</taxon>
        <taxon>Leotiomycetes</taxon>
        <taxon>Helotiales</taxon>
        <taxon>Helotiaceae</taxon>
        <taxon>Hymenoscyphus</taxon>
    </lineage>
</organism>
<evidence type="ECO:0000256" key="1">
    <source>
        <dbReference type="SAM" id="SignalP"/>
    </source>
</evidence>
<dbReference type="EMBL" id="CAJVRM010000490">
    <property type="protein sequence ID" value="CAG8981549.1"/>
    <property type="molecule type" value="Genomic_DNA"/>
</dbReference>
<evidence type="ECO:0000313" key="2">
    <source>
        <dbReference type="EMBL" id="CAG8981549.1"/>
    </source>
</evidence>
<feature type="chain" id="PRO_5040128593" evidence="1">
    <location>
        <begin position="21"/>
        <end position="101"/>
    </location>
</feature>
<keyword evidence="3" id="KW-1185">Reference proteome</keyword>
<name>A0A9N9LZX7_9HELO</name>
<dbReference type="OrthoDB" id="10334783at2759"/>
<reference evidence="2" key="1">
    <citation type="submission" date="2021-07" db="EMBL/GenBank/DDBJ databases">
        <authorList>
            <person name="Durling M."/>
        </authorList>
    </citation>
    <scope>NUCLEOTIDE SEQUENCE</scope>
</reference>
<keyword evidence="1" id="KW-0732">Signal</keyword>
<accession>A0A9N9LZX7</accession>
<protein>
    <submittedName>
        <fullName evidence="2">Uncharacterized protein</fullName>
    </submittedName>
</protein>
<comment type="caution">
    <text evidence="2">The sequence shown here is derived from an EMBL/GenBank/DDBJ whole genome shotgun (WGS) entry which is preliminary data.</text>
</comment>
<evidence type="ECO:0000313" key="3">
    <source>
        <dbReference type="Proteomes" id="UP000701801"/>
    </source>
</evidence>